<dbReference type="EMBL" id="JATAAI010000014">
    <property type="protein sequence ID" value="KAK1740904.1"/>
    <property type="molecule type" value="Genomic_DNA"/>
</dbReference>
<name>A0AAD8Y716_9STRA</name>
<evidence type="ECO:0000313" key="3">
    <source>
        <dbReference type="Proteomes" id="UP001224775"/>
    </source>
</evidence>
<feature type="signal peptide" evidence="1">
    <location>
        <begin position="1"/>
        <end position="27"/>
    </location>
</feature>
<sequence length="352" mass="39842">MTPICSKLMYLQFILAVSLLIPTTCSAFLGGHLTRSPFRAHLSTSASVEEVDIHDLQSELNSEGLNLCHGIMHASGVRELSDIQYLTEDQILEMGIDQFDKQNIKRVQERLSKDSHHVHQLRELSTKRDGAFDRKVLSRFEVEERQDFDIRTICSENDVYTGQLFSIEQCEQLNRMSEHYAYKQIGTINSGWTDQIYTLTAQHMACKDVPGMIPSTQIIMRQLIQELYGMFPEIVPGSICYENDGEPHLVKYNGKAKGTVAHTDNSEYKFITVNAILSGQDEYSGGGTYITVLDKTIKLSQGQVLIHLGDLEHAGADIKSGVRRLFIAFFACRWKDDLLNKPILENARDYEG</sequence>
<gene>
    <name evidence="2" type="ORF">QTG54_008156</name>
</gene>
<comment type="caution">
    <text evidence="2">The sequence shown here is derived from an EMBL/GenBank/DDBJ whole genome shotgun (WGS) entry which is preliminary data.</text>
</comment>
<evidence type="ECO:0008006" key="4">
    <source>
        <dbReference type="Google" id="ProtNLM"/>
    </source>
</evidence>
<dbReference type="Gene3D" id="2.60.120.620">
    <property type="entry name" value="q2cbj1_9rhob like domain"/>
    <property type="match status" value="1"/>
</dbReference>
<feature type="chain" id="PRO_5041997608" description="Fe2OG dioxygenase domain-containing protein" evidence="1">
    <location>
        <begin position="28"/>
        <end position="352"/>
    </location>
</feature>
<dbReference type="AlphaFoldDB" id="A0AAD8Y716"/>
<evidence type="ECO:0000313" key="2">
    <source>
        <dbReference type="EMBL" id="KAK1740904.1"/>
    </source>
</evidence>
<organism evidence="2 3">
    <name type="scientific">Skeletonema marinoi</name>
    <dbReference type="NCBI Taxonomy" id="267567"/>
    <lineage>
        <taxon>Eukaryota</taxon>
        <taxon>Sar</taxon>
        <taxon>Stramenopiles</taxon>
        <taxon>Ochrophyta</taxon>
        <taxon>Bacillariophyta</taxon>
        <taxon>Coscinodiscophyceae</taxon>
        <taxon>Thalassiosirophycidae</taxon>
        <taxon>Thalassiosirales</taxon>
        <taxon>Skeletonemataceae</taxon>
        <taxon>Skeletonema</taxon>
        <taxon>Skeletonema marinoi-dohrnii complex</taxon>
    </lineage>
</organism>
<reference evidence="2" key="1">
    <citation type="submission" date="2023-06" db="EMBL/GenBank/DDBJ databases">
        <title>Survivors Of The Sea: Transcriptome response of Skeletonema marinoi to long-term dormancy.</title>
        <authorList>
            <person name="Pinder M.I.M."/>
            <person name="Kourtchenko O."/>
            <person name="Robertson E.K."/>
            <person name="Larsson T."/>
            <person name="Maumus F."/>
            <person name="Osuna-Cruz C.M."/>
            <person name="Vancaester E."/>
            <person name="Stenow R."/>
            <person name="Vandepoele K."/>
            <person name="Ploug H."/>
            <person name="Bruchert V."/>
            <person name="Godhe A."/>
            <person name="Topel M."/>
        </authorList>
    </citation>
    <scope>NUCLEOTIDE SEQUENCE</scope>
    <source>
        <strain evidence="2">R05AC</strain>
    </source>
</reference>
<accession>A0AAD8Y716</accession>
<proteinExistence type="predicted"/>
<keyword evidence="3" id="KW-1185">Reference proteome</keyword>
<dbReference type="Proteomes" id="UP001224775">
    <property type="component" value="Unassembled WGS sequence"/>
</dbReference>
<protein>
    <recommendedName>
        <fullName evidence="4">Fe2OG dioxygenase domain-containing protein</fullName>
    </recommendedName>
</protein>
<keyword evidence="1" id="KW-0732">Signal</keyword>
<evidence type="ECO:0000256" key="1">
    <source>
        <dbReference type="SAM" id="SignalP"/>
    </source>
</evidence>